<name>A0A075GPH1_9EURY</name>
<dbReference type="GO" id="GO:0003677">
    <property type="term" value="F:DNA binding"/>
    <property type="evidence" value="ECO:0007669"/>
    <property type="project" value="UniProtKB-KW"/>
</dbReference>
<dbReference type="InterPro" id="IPR012340">
    <property type="entry name" value="NA-bd_OB-fold"/>
</dbReference>
<dbReference type="CDD" id="cd04491">
    <property type="entry name" value="SoSSB_OBF"/>
    <property type="match status" value="2"/>
</dbReference>
<reference evidence="2" key="1">
    <citation type="journal article" date="2014" name="Genome Biol. Evol.">
        <title>Pangenome evidence for extensive interdomain horizontal transfer affecting lineage core and shell genes in uncultured planktonic thaumarchaeota and euryarchaeota.</title>
        <authorList>
            <person name="Deschamps P."/>
            <person name="Zivanovic Y."/>
            <person name="Moreira D."/>
            <person name="Rodriguez-Valera F."/>
            <person name="Lopez-Garcia P."/>
        </authorList>
    </citation>
    <scope>NUCLEOTIDE SEQUENCE</scope>
</reference>
<dbReference type="AlphaFoldDB" id="A0A075GPH1"/>
<protein>
    <submittedName>
        <fullName evidence="2">Nucleic acid binding OB-fold tRNA/helicase-type protein (RFA1, RPA1, rpa)</fullName>
    </submittedName>
</protein>
<dbReference type="SUPFAM" id="SSF50249">
    <property type="entry name" value="Nucleic acid-binding proteins"/>
    <property type="match status" value="3"/>
</dbReference>
<keyword evidence="2" id="KW-0067">ATP-binding</keyword>
<dbReference type="PANTHER" id="PTHR13356">
    <property type="entry name" value="OB FOLD NUCLEIC ACID BINDING PROTEIN-RELATED"/>
    <property type="match status" value="1"/>
</dbReference>
<dbReference type="PANTHER" id="PTHR13356:SF10">
    <property type="entry name" value="REPLICATION FACTOR-A PROTEIN 1"/>
    <property type="match status" value="1"/>
</dbReference>
<dbReference type="GO" id="GO:0010212">
    <property type="term" value="P:response to ionizing radiation"/>
    <property type="evidence" value="ECO:0007669"/>
    <property type="project" value="TreeGrafter"/>
</dbReference>
<keyword evidence="2" id="KW-0547">Nucleotide-binding</keyword>
<keyword evidence="1" id="KW-0238">DNA-binding</keyword>
<keyword evidence="2" id="KW-0378">Hydrolase</keyword>
<dbReference type="InterPro" id="IPR051231">
    <property type="entry name" value="SOSS-B"/>
</dbReference>
<gene>
    <name evidence="2" type="primary">RFA1</name>
    <name evidence="2" type="synonym">rpa</name>
    <name evidence="2" type="synonym">RPA1</name>
</gene>
<accession>A0A075GPH1</accession>
<dbReference type="Gene3D" id="2.40.50.140">
    <property type="entry name" value="Nucleic acid-binding proteins"/>
    <property type="match status" value="2"/>
</dbReference>
<organism evidence="2">
    <name type="scientific">uncultured marine group II/III euryarchaeote KM3_177_C07</name>
    <dbReference type="NCBI Taxonomy" id="1457939"/>
    <lineage>
        <taxon>Archaea</taxon>
        <taxon>Methanobacteriati</taxon>
        <taxon>Methanobacteriota</taxon>
        <taxon>environmental samples</taxon>
    </lineage>
</organism>
<sequence>MQANETDFGPHVKDIAEALENKLDEATIVEELRQYVENYGIDLATAKEAIVRKHYGDPRTLQASAFMPLADIKADESSVSFRAKIVSVFSKEINLKDGSQKTIFEGQIADGSATLRFTVWRDEFTAEPGTILEVINAYSKGWKDRVDLNLGDRCRVREVEDETLAALDVPTADSPTAGSASDVAGLRNGMGSVALTVRILDVQEREVTVRGEPKTLWSGTLADASGSCRFTAWHDHKLQADTIYEIGNAYVREWQGIPELQINENTAVGTVDAELPSLEELAVGTSYTIGLLDERGGASDALLEGHVLAVREGSGLIFRCPECNRVLRSRQCMVHGEQEGQPDLRTKLLFDDGTGSLQLFLNRELTEKVLGRDLDSCLELVRENYSAEALTEELEQALLLKPLIVEGYTRSDDYGLMFFARKCQPAHNLDVPSVARQFLAALEA</sequence>
<evidence type="ECO:0000256" key="1">
    <source>
        <dbReference type="ARBA" id="ARBA00023125"/>
    </source>
</evidence>
<keyword evidence="2" id="KW-0347">Helicase</keyword>
<evidence type="ECO:0000313" key="2">
    <source>
        <dbReference type="EMBL" id="AIF04940.1"/>
    </source>
</evidence>
<dbReference type="EMBL" id="KF900723">
    <property type="protein sequence ID" value="AIF04940.1"/>
    <property type="molecule type" value="Genomic_DNA"/>
</dbReference>
<dbReference type="GO" id="GO:0004386">
    <property type="term" value="F:helicase activity"/>
    <property type="evidence" value="ECO:0007669"/>
    <property type="project" value="UniProtKB-KW"/>
</dbReference>
<proteinExistence type="predicted"/>
<dbReference type="GO" id="GO:0000724">
    <property type="term" value="P:double-strand break repair via homologous recombination"/>
    <property type="evidence" value="ECO:0007669"/>
    <property type="project" value="TreeGrafter"/>
</dbReference>